<keyword evidence="1" id="KW-0472">Membrane</keyword>
<evidence type="ECO:0000313" key="2">
    <source>
        <dbReference type="EMBL" id="CAB63348.2"/>
    </source>
</evidence>
<feature type="transmembrane region" description="Helical" evidence="1">
    <location>
        <begin position="202"/>
        <end position="226"/>
    </location>
</feature>
<dbReference type="PANTHER" id="PTHR22943:SF78">
    <property type="entry name" value="SEVEN TM RECEPTOR"/>
    <property type="match status" value="1"/>
</dbReference>
<dbReference type="InterPro" id="IPR019428">
    <property type="entry name" value="7TM_GPCR_serpentine_rcpt_Str"/>
</dbReference>
<organism evidence="2 3">
    <name type="scientific">Caenorhabditis elegans</name>
    <dbReference type="NCBI Taxonomy" id="6239"/>
    <lineage>
        <taxon>Eukaryota</taxon>
        <taxon>Metazoa</taxon>
        <taxon>Ecdysozoa</taxon>
        <taxon>Nematoda</taxon>
        <taxon>Chromadorea</taxon>
        <taxon>Rhabditida</taxon>
        <taxon>Rhabditina</taxon>
        <taxon>Rhabditomorpha</taxon>
        <taxon>Rhabditoidea</taxon>
        <taxon>Rhabditidae</taxon>
        <taxon>Peloderinae</taxon>
        <taxon>Caenorhabditis</taxon>
    </lineage>
</organism>
<evidence type="ECO:0000313" key="4">
    <source>
        <dbReference type="WormBase" id="Y37H2C.4"/>
    </source>
</evidence>
<protein>
    <submittedName>
        <fullName evidence="2">Seven TM Receptor</fullName>
    </submittedName>
</protein>
<keyword evidence="1" id="KW-1133">Transmembrane helix</keyword>
<dbReference type="GO" id="GO:0007186">
    <property type="term" value="P:G protein-coupled receptor signaling pathway"/>
    <property type="evidence" value="ECO:0000318"/>
    <property type="project" value="GO_Central"/>
</dbReference>
<dbReference type="PANTHER" id="PTHR22943">
    <property type="entry name" value="7-TRANSMEMBRANE DOMAIN RECEPTOR C.ELEGANS"/>
    <property type="match status" value="1"/>
</dbReference>
<dbReference type="HOGENOM" id="CLU_036335_2_0_1"/>
<reference evidence="2 3" key="1">
    <citation type="journal article" date="1998" name="Science">
        <title>Genome sequence of the nematode C. elegans: a platform for investigating biology.</title>
        <authorList>
            <consortium name="The C. elegans sequencing consortium"/>
            <person name="Sulson J.E."/>
            <person name="Waterston R."/>
        </authorList>
    </citation>
    <scope>NUCLEOTIDE SEQUENCE [LARGE SCALE GENOMIC DNA]</scope>
    <source>
        <strain evidence="2 3">Bristol N2</strain>
    </source>
</reference>
<dbReference type="PaxDb" id="6239-Y37H2C.4"/>
<dbReference type="InParanoid" id="Q9U2N0"/>
<dbReference type="GeneID" id="189637"/>
<feature type="transmembrane region" description="Helical" evidence="1">
    <location>
        <begin position="44"/>
        <end position="69"/>
    </location>
</feature>
<dbReference type="GO" id="GO:0005886">
    <property type="term" value="C:plasma membrane"/>
    <property type="evidence" value="ECO:0000318"/>
    <property type="project" value="GO_Central"/>
</dbReference>
<gene>
    <name evidence="2" type="ORF">CELE_Y37H2C.4</name>
    <name evidence="2 4" type="ORF">Y37H2C.4</name>
</gene>
<dbReference type="GO" id="GO:0038022">
    <property type="term" value="F:G protein-coupled olfactory receptor activity"/>
    <property type="evidence" value="ECO:0000318"/>
    <property type="project" value="GO_Central"/>
</dbReference>
<dbReference type="RefSeq" id="NP_507575.2">
    <property type="nucleotide sequence ID" value="NM_075174.2"/>
</dbReference>
<feature type="transmembrane region" description="Helical" evidence="1">
    <location>
        <begin position="238"/>
        <end position="260"/>
    </location>
</feature>
<dbReference type="SUPFAM" id="SSF81321">
    <property type="entry name" value="Family A G protein-coupled receptor-like"/>
    <property type="match status" value="1"/>
</dbReference>
<proteinExistence type="predicted"/>
<dbReference type="GO" id="GO:0042048">
    <property type="term" value="P:olfactory behavior"/>
    <property type="evidence" value="ECO:0000318"/>
    <property type="project" value="GO_Central"/>
</dbReference>
<dbReference type="EMBL" id="BX284605">
    <property type="protein sequence ID" value="CAB63348.2"/>
    <property type="molecule type" value="Genomic_DNA"/>
</dbReference>
<sequence length="283" mass="32017">MLGTCLFELAYASLDIFVEPSVRTFQSSCYLVQDLNKSRFGHDITLVLLTVYSSCYGSSMSVFACHFIYRYGAVNINFMQKYISGVKQGFLYLAPILTGLIWGSMCWFTLGESSPKVYFQEVFNLKIEECAYLAFHFWPVNSDGETRPDLMSFSCAGVMFLILGSSFASVIYFAIRCYQYISNQLGTLPTQSQALKSLQVQLFYSLILQSAIPSFLMYLPATIVYIVPMLNFGYNVEFPLLSVTIAIYPAIDPLPTMFIITTYRRGLIDMLRCRKKNNIAASS</sequence>
<feature type="transmembrane region" description="Helical" evidence="1">
    <location>
        <begin position="90"/>
        <end position="110"/>
    </location>
</feature>
<dbReference type="Proteomes" id="UP000001940">
    <property type="component" value="Chromosome V"/>
</dbReference>
<evidence type="ECO:0000256" key="1">
    <source>
        <dbReference type="SAM" id="Phobius"/>
    </source>
</evidence>
<keyword evidence="2" id="KW-0675">Receptor</keyword>
<dbReference type="WormBase" id="Y37H2C.4">
    <property type="protein sequence ID" value="CE38236"/>
    <property type="gene ID" value="WBGene00012575"/>
</dbReference>
<feature type="transmembrane region" description="Helical" evidence="1">
    <location>
        <begin position="150"/>
        <end position="175"/>
    </location>
</feature>
<dbReference type="AGR" id="WB:WBGene00012575"/>
<dbReference type="OrthoDB" id="5859135at2759"/>
<accession>Q9U2N0</accession>
<dbReference type="Pfam" id="PF10326">
    <property type="entry name" value="7TM_GPCR_Str"/>
    <property type="match status" value="1"/>
</dbReference>
<dbReference type="UCSC" id="Y37H2C.4">
    <property type="organism name" value="c. elegans"/>
</dbReference>
<name>Q9U2N0_CAEEL</name>
<dbReference type="eggNOG" id="ENOG502RVQ3">
    <property type="taxonomic scope" value="Eukaryota"/>
</dbReference>
<dbReference type="AlphaFoldDB" id="Q9U2N0"/>
<keyword evidence="3" id="KW-1185">Reference proteome</keyword>
<dbReference type="KEGG" id="cel:CELE_Y37H2C.4"/>
<evidence type="ECO:0000313" key="3">
    <source>
        <dbReference type="Proteomes" id="UP000001940"/>
    </source>
</evidence>
<dbReference type="CTD" id="189637"/>
<dbReference type="PhylomeDB" id="Q9U2N0"/>
<keyword evidence="1" id="KW-0812">Transmembrane</keyword>